<protein>
    <submittedName>
        <fullName evidence="1">Uncharacterized protein</fullName>
    </submittedName>
</protein>
<name>A0A1U7D526_9RHOB</name>
<dbReference type="AlphaFoldDB" id="A0A1U7D526"/>
<reference evidence="1 2" key="1">
    <citation type="submission" date="2016-03" db="EMBL/GenBank/DDBJ databases">
        <title>Deep-sea bacteria in the southern Pacific.</title>
        <authorList>
            <person name="Tang K."/>
        </authorList>
    </citation>
    <scope>NUCLEOTIDE SEQUENCE [LARGE SCALE GENOMIC DNA]</scope>
    <source>
        <strain evidence="1 2">JLT2016</strain>
    </source>
</reference>
<proteinExistence type="predicted"/>
<dbReference type="EMBL" id="CP014796">
    <property type="protein sequence ID" value="APX23176.1"/>
    <property type="molecule type" value="Genomic_DNA"/>
</dbReference>
<organism evidence="1 2">
    <name type="scientific">Salipiger profundus</name>
    <dbReference type="NCBI Taxonomy" id="1229727"/>
    <lineage>
        <taxon>Bacteria</taxon>
        <taxon>Pseudomonadati</taxon>
        <taxon>Pseudomonadota</taxon>
        <taxon>Alphaproteobacteria</taxon>
        <taxon>Rhodobacterales</taxon>
        <taxon>Roseobacteraceae</taxon>
        <taxon>Salipiger</taxon>
    </lineage>
</organism>
<dbReference type="STRING" id="1229727.Ga0080559_TMP2380"/>
<evidence type="ECO:0000313" key="2">
    <source>
        <dbReference type="Proteomes" id="UP000186559"/>
    </source>
</evidence>
<dbReference type="KEGG" id="tpro:Ga0080559_TMP2380"/>
<gene>
    <name evidence="1" type="ORF">Ga0080559_TMP2380</name>
</gene>
<evidence type="ECO:0000313" key="1">
    <source>
        <dbReference type="EMBL" id="APX23176.1"/>
    </source>
</evidence>
<keyword evidence="2" id="KW-1185">Reference proteome</keyword>
<accession>A0A1U7D526</accession>
<dbReference type="Proteomes" id="UP000186559">
    <property type="component" value="Chromosome"/>
</dbReference>
<sequence>MQLKEEQLREDGTSARIEGRHAARLELCPSHYPVPELPNAVDEARRAPLPSIRAAVNAHKDRRGLISRMCGKSDGGAA</sequence>